<dbReference type="AlphaFoldDB" id="G4Z290"/>
<organism evidence="2 3">
    <name type="scientific">Phytophthora sojae (strain P6497)</name>
    <name type="common">Soybean stem and root rot agent</name>
    <name type="synonym">Phytophthora megasperma f. sp. glycines</name>
    <dbReference type="NCBI Taxonomy" id="1094619"/>
    <lineage>
        <taxon>Eukaryota</taxon>
        <taxon>Sar</taxon>
        <taxon>Stramenopiles</taxon>
        <taxon>Oomycota</taxon>
        <taxon>Peronosporomycetes</taxon>
        <taxon>Peronosporales</taxon>
        <taxon>Peronosporaceae</taxon>
        <taxon>Phytophthora</taxon>
    </lineage>
</organism>
<sequence>MASPVSDAALEASNASSTDPETRHSNAAEATLPTAPELETDARQPQVETANTTANDGEEESKEKNNEQEEEKEMQHTRHSSARSRDLDMLADTVRSIVTDVVGTVGAPVDKAQSEDKTAVVETVDGSTDVGIDMATTPESEEAVTVRTEAPSVLRDSDKETTDASEVGEQHDEDTLDDTAGSSPKRPPTASEETDRAPKKKKRSEYSDEIRALCVHRHQTEGASYATISKELEIPHDTVRAIVRKARRTGSVSSAPRSGRPRKTSGIVDKLILEAVRANKQCSAKAIQQELLRVFGVKISPETVRRRVLEHTKQRIQSVSGGGSSGVSAVAEDNSESGTAIALEVATPSDGRARVANSSLSDSVSFQQLLNEEAQPASESVNILSLAAATTKGNRDTQPADSSPPHTVSGANSDAPQAQPAEPSQSEDEPAPQKRRRSEYSIETREQCVALRAQGQGYRQIGKVLDMPHTTVRAIVEKAQRTGTVLPAKRSGRPRKTDDIVDKVILQAVKSNEKSSARVIKEQLLAAYGVRISCETIRRRVKDHSRQCMLAASSGGILETLPNDGSAFRQNASQDQGLLAVAMTDSSSMPPANIVAFDENGVHL</sequence>
<evidence type="ECO:0000256" key="1">
    <source>
        <dbReference type="SAM" id="MobiDB-lite"/>
    </source>
</evidence>
<feature type="region of interest" description="Disordered" evidence="1">
    <location>
        <begin position="390"/>
        <end position="442"/>
    </location>
</feature>
<dbReference type="InterPro" id="IPR009057">
    <property type="entry name" value="Homeodomain-like_sf"/>
</dbReference>
<feature type="region of interest" description="Disordered" evidence="1">
    <location>
        <begin position="106"/>
        <end position="206"/>
    </location>
</feature>
<dbReference type="SMR" id="G4Z290"/>
<dbReference type="KEGG" id="psoj:PHYSODRAFT_312563"/>
<feature type="region of interest" description="Disordered" evidence="1">
    <location>
        <begin position="1"/>
        <end position="88"/>
    </location>
</feature>
<reference evidence="2 3" key="1">
    <citation type="journal article" date="2006" name="Science">
        <title>Phytophthora genome sequences uncover evolutionary origins and mechanisms of pathogenesis.</title>
        <authorList>
            <person name="Tyler B.M."/>
            <person name="Tripathy S."/>
            <person name="Zhang X."/>
            <person name="Dehal P."/>
            <person name="Jiang R.H."/>
            <person name="Aerts A."/>
            <person name="Arredondo F.D."/>
            <person name="Baxter L."/>
            <person name="Bensasson D."/>
            <person name="Beynon J.L."/>
            <person name="Chapman J."/>
            <person name="Damasceno C.M."/>
            <person name="Dorrance A.E."/>
            <person name="Dou D."/>
            <person name="Dickerman A.W."/>
            <person name="Dubchak I.L."/>
            <person name="Garbelotto M."/>
            <person name="Gijzen M."/>
            <person name="Gordon S.G."/>
            <person name="Govers F."/>
            <person name="Grunwald N.J."/>
            <person name="Huang W."/>
            <person name="Ivors K.L."/>
            <person name="Jones R.W."/>
            <person name="Kamoun S."/>
            <person name="Krampis K."/>
            <person name="Lamour K.H."/>
            <person name="Lee M.K."/>
            <person name="McDonald W.H."/>
            <person name="Medina M."/>
            <person name="Meijer H.J."/>
            <person name="Nordberg E.K."/>
            <person name="Maclean D.J."/>
            <person name="Ospina-Giraldo M.D."/>
            <person name="Morris P.F."/>
            <person name="Phuntumart V."/>
            <person name="Putnam N.H."/>
            <person name="Rash S."/>
            <person name="Rose J.K."/>
            <person name="Sakihama Y."/>
            <person name="Salamov A.A."/>
            <person name="Savidor A."/>
            <person name="Scheuring C.F."/>
            <person name="Smith B.M."/>
            <person name="Sobral B.W."/>
            <person name="Terry A."/>
            <person name="Torto-Alalibo T.A."/>
            <person name="Win J."/>
            <person name="Xu Z."/>
            <person name="Zhang H."/>
            <person name="Grigoriev I.V."/>
            <person name="Rokhsar D.S."/>
            <person name="Boore J.L."/>
        </authorList>
    </citation>
    <scope>NUCLEOTIDE SEQUENCE [LARGE SCALE GENOMIC DNA]</scope>
    <source>
        <strain evidence="2 3">P6497</strain>
    </source>
</reference>
<feature type="compositionally biased region" description="Polar residues" evidence="1">
    <location>
        <begin position="396"/>
        <end position="416"/>
    </location>
</feature>
<evidence type="ECO:0000313" key="3">
    <source>
        <dbReference type="Proteomes" id="UP000002640"/>
    </source>
</evidence>
<dbReference type="Proteomes" id="UP000002640">
    <property type="component" value="Unassembled WGS sequence"/>
</dbReference>
<dbReference type="Pfam" id="PF13565">
    <property type="entry name" value="HTH_32"/>
    <property type="match status" value="1"/>
</dbReference>
<evidence type="ECO:0000313" key="2">
    <source>
        <dbReference type="EMBL" id="EGZ19234.1"/>
    </source>
</evidence>
<dbReference type="PANTHER" id="PTHR46068:SF1">
    <property type="entry name" value="TRANSPOSASE IS30-LIKE HTH DOMAIN-CONTAINING PROTEIN"/>
    <property type="match status" value="1"/>
</dbReference>
<dbReference type="GeneID" id="20643503"/>
<gene>
    <name evidence="2" type="ORF">PHYSODRAFT_312563</name>
</gene>
<protein>
    <recommendedName>
        <fullName evidence="4">Transposase Tc1-like domain-containing protein</fullName>
    </recommendedName>
</protein>
<feature type="region of interest" description="Disordered" evidence="1">
    <location>
        <begin position="313"/>
        <end position="334"/>
    </location>
</feature>
<dbReference type="RefSeq" id="XP_009521951.1">
    <property type="nucleotide sequence ID" value="XM_009523656.1"/>
</dbReference>
<accession>G4Z290</accession>
<keyword evidence="3" id="KW-1185">Reference proteome</keyword>
<dbReference type="InParanoid" id="G4Z290"/>
<name>G4Z290_PHYSP</name>
<dbReference type="PANTHER" id="PTHR46068">
    <property type="entry name" value="PROTEIN CBG27172"/>
    <property type="match status" value="1"/>
</dbReference>
<dbReference type="EMBL" id="JH159153">
    <property type="protein sequence ID" value="EGZ19234.1"/>
    <property type="molecule type" value="Genomic_DNA"/>
</dbReference>
<dbReference type="InterPro" id="IPR036388">
    <property type="entry name" value="WH-like_DNA-bd_sf"/>
</dbReference>
<feature type="compositionally biased region" description="Polar residues" evidence="1">
    <location>
        <begin position="46"/>
        <end position="55"/>
    </location>
</feature>
<dbReference type="OMA" id="HTKQRIQ"/>
<evidence type="ECO:0008006" key="4">
    <source>
        <dbReference type="Google" id="ProtNLM"/>
    </source>
</evidence>
<dbReference type="SUPFAM" id="SSF46689">
    <property type="entry name" value="Homeodomain-like"/>
    <property type="match status" value="2"/>
</dbReference>
<proteinExistence type="predicted"/>
<dbReference type="Gene3D" id="1.10.10.10">
    <property type="entry name" value="Winged helix-like DNA-binding domain superfamily/Winged helix DNA-binding domain"/>
    <property type="match status" value="2"/>
</dbReference>